<evidence type="ECO:0000313" key="7">
    <source>
        <dbReference type="Proteomes" id="UP000772812"/>
    </source>
</evidence>
<dbReference type="InterPro" id="IPR006143">
    <property type="entry name" value="RND_pump_MFP"/>
</dbReference>
<comment type="similarity">
    <text evidence="1">Belongs to the membrane fusion protein (MFP) (TC 8.A.1) family.</text>
</comment>
<dbReference type="Pfam" id="PF25919">
    <property type="entry name" value="BSH_CusB"/>
    <property type="match status" value="1"/>
</dbReference>
<feature type="domain" description="CusB-like beta-barrel" evidence="4">
    <location>
        <begin position="225"/>
        <end position="299"/>
    </location>
</feature>
<accession>A0ABS1GHT7</accession>
<dbReference type="InterPro" id="IPR051909">
    <property type="entry name" value="MFP_Cation_Efflux"/>
</dbReference>
<dbReference type="Gene3D" id="2.40.30.170">
    <property type="match status" value="1"/>
</dbReference>
<dbReference type="PANTHER" id="PTHR30097:SF15">
    <property type="entry name" value="CATION EFFLUX SYSTEM PROTEIN CUSB"/>
    <property type="match status" value="1"/>
</dbReference>
<dbReference type="Pfam" id="PF25975">
    <property type="entry name" value="CzcB_C"/>
    <property type="match status" value="1"/>
</dbReference>
<feature type="domain" description="CzcB-like C-terminal circularly permuted SH3-like" evidence="5">
    <location>
        <begin position="307"/>
        <end position="366"/>
    </location>
</feature>
<evidence type="ECO:0000259" key="5">
    <source>
        <dbReference type="Pfam" id="PF25975"/>
    </source>
</evidence>
<comment type="caution">
    <text evidence="6">The sequence shown here is derived from an EMBL/GenBank/DDBJ whole genome shotgun (WGS) entry which is preliminary data.</text>
</comment>
<feature type="domain" description="CusB-like barrel-sandwich hybrid" evidence="3">
    <location>
        <begin position="95"/>
        <end position="220"/>
    </location>
</feature>
<protein>
    <submittedName>
        <fullName evidence="6">Efflux RND transporter periplasmic adaptor subunit</fullName>
    </submittedName>
</protein>
<sequence>MKLKMLLFLIAGLVIGAVGSFLFFSKSFPQIEDKTPEVQSEKLPQTAVKPVNTGKINQMFNIDTTVVEERFLTKNIKGFGKLEHPENDLKDITFKISGYVEKLYADFTGKYVKKGQPLLSVYSPELVSAQEELLRAYQYYQKMKNSSDRVLKKSAKELYEAAYKRLKYWDITDKQIEKILKTKKVVKSITLYSPYDGWVMEKFVYLGSYVKEGKPVMRIAKHQNLWLIADIYEDDIPFIRKGQKVQFHFLSYPDRKMEGVVDYIYPMMDEKNRTLKVRVVVNNTGKMYYPGMYGELKIQVPLGKFLTLPETAVLDTGKRQVVFVQKEKGVFEPVFVRLGVYADGYYQIKKGLHRGMVVANSALFLLDADAQLKGKYSKGKKEMKMMHHHH</sequence>
<dbReference type="PANTHER" id="PTHR30097">
    <property type="entry name" value="CATION EFFLUX SYSTEM PROTEIN CUSB"/>
    <property type="match status" value="1"/>
</dbReference>
<keyword evidence="7" id="KW-1185">Reference proteome</keyword>
<proteinExistence type="inferred from homology"/>
<evidence type="ECO:0000256" key="2">
    <source>
        <dbReference type="ARBA" id="ARBA00022448"/>
    </source>
</evidence>
<dbReference type="InterPro" id="IPR058649">
    <property type="entry name" value="CzcB_C"/>
</dbReference>
<reference evidence="6 7" key="1">
    <citation type="journal article" date="2021" name="Syst. Appl. Microbiol.">
        <title>Persephonella atlantica sp. nov.: How to adapt to physico-chemical gradients in high temperature hydrothermal habitats.</title>
        <authorList>
            <person name="Francois D.X."/>
            <person name="Godfroy A."/>
            <person name="Mathien C."/>
            <person name="Aube J."/>
            <person name="Cathalot C."/>
            <person name="Lesongeur F."/>
            <person name="L'Haridon S."/>
            <person name="Philippon X."/>
            <person name="Roussel E.G."/>
        </authorList>
    </citation>
    <scope>NUCLEOTIDE SEQUENCE [LARGE SCALE GENOMIC DNA]</scope>
    <source>
        <strain evidence="6 7">MO1340</strain>
    </source>
</reference>
<dbReference type="Pfam" id="PF25954">
    <property type="entry name" value="Beta-barrel_RND_2"/>
    <property type="match status" value="1"/>
</dbReference>
<dbReference type="Proteomes" id="UP000772812">
    <property type="component" value="Unassembled WGS sequence"/>
</dbReference>
<evidence type="ECO:0000259" key="3">
    <source>
        <dbReference type="Pfam" id="PF25919"/>
    </source>
</evidence>
<evidence type="ECO:0000256" key="1">
    <source>
        <dbReference type="ARBA" id="ARBA00009477"/>
    </source>
</evidence>
<evidence type="ECO:0000313" key="6">
    <source>
        <dbReference type="EMBL" id="MBK3332441.1"/>
    </source>
</evidence>
<dbReference type="RefSeq" id="WP_200673867.1">
    <property type="nucleotide sequence ID" value="NZ_JAACYA010000002.1"/>
</dbReference>
<dbReference type="Gene3D" id="2.40.50.100">
    <property type="match status" value="1"/>
</dbReference>
<organism evidence="6 7">
    <name type="scientific">Persephonella atlantica</name>
    <dbReference type="NCBI Taxonomy" id="2699429"/>
    <lineage>
        <taxon>Bacteria</taxon>
        <taxon>Pseudomonadati</taxon>
        <taxon>Aquificota</taxon>
        <taxon>Aquificia</taxon>
        <taxon>Aquificales</taxon>
        <taxon>Hydrogenothermaceae</taxon>
        <taxon>Persephonella</taxon>
    </lineage>
</organism>
<keyword evidence="2" id="KW-0813">Transport</keyword>
<name>A0ABS1GHT7_9AQUI</name>
<dbReference type="Gene3D" id="2.40.420.20">
    <property type="match status" value="1"/>
</dbReference>
<gene>
    <name evidence="6" type="ORF">GWK41_05120</name>
</gene>
<dbReference type="InterPro" id="IPR058790">
    <property type="entry name" value="BSH_CusB"/>
</dbReference>
<dbReference type="EMBL" id="JAACYA010000002">
    <property type="protein sequence ID" value="MBK3332441.1"/>
    <property type="molecule type" value="Genomic_DNA"/>
</dbReference>
<dbReference type="InterPro" id="IPR058792">
    <property type="entry name" value="Beta-barrel_RND_2"/>
</dbReference>
<dbReference type="SUPFAM" id="SSF111369">
    <property type="entry name" value="HlyD-like secretion proteins"/>
    <property type="match status" value="1"/>
</dbReference>
<dbReference type="NCBIfam" id="TIGR01730">
    <property type="entry name" value="RND_mfp"/>
    <property type="match status" value="1"/>
</dbReference>
<evidence type="ECO:0000259" key="4">
    <source>
        <dbReference type="Pfam" id="PF25954"/>
    </source>
</evidence>